<feature type="compositionally biased region" description="Basic and acidic residues" evidence="3">
    <location>
        <begin position="517"/>
        <end position="526"/>
    </location>
</feature>
<keyword evidence="2" id="KW-0227">DNA damage</keyword>
<evidence type="ECO:0000313" key="6">
    <source>
        <dbReference type="Proteomes" id="UP001583280"/>
    </source>
</evidence>
<evidence type="ECO:0000256" key="1">
    <source>
        <dbReference type="ARBA" id="ARBA00006082"/>
    </source>
</evidence>
<reference evidence="5 6" key="1">
    <citation type="journal article" date="2024" name="IMA Fungus">
        <title>IMA Genome - F19 : A genome assembly and annotation guide to empower mycologists, including annotated draft genome sequences of Ceratocystis pirilliformis, Diaporthe australafricana, Fusarium ophioides, Paecilomyces lecythidis, and Sporothrix stenoceras.</title>
        <authorList>
            <person name="Aylward J."/>
            <person name="Wilson A.M."/>
            <person name="Visagie C.M."/>
            <person name="Spraker J."/>
            <person name="Barnes I."/>
            <person name="Buitendag C."/>
            <person name="Ceriani C."/>
            <person name="Del Mar Angel L."/>
            <person name="du Plessis D."/>
            <person name="Fuchs T."/>
            <person name="Gasser K."/>
            <person name="Kramer D."/>
            <person name="Li W."/>
            <person name="Munsamy K."/>
            <person name="Piso A."/>
            <person name="Price J.L."/>
            <person name="Sonnekus B."/>
            <person name="Thomas C."/>
            <person name="van der Nest A."/>
            <person name="van Dijk A."/>
            <person name="van Heerden A."/>
            <person name="van Vuuren N."/>
            <person name="Yilmaz N."/>
            <person name="Duong T.A."/>
            <person name="van der Merwe N.A."/>
            <person name="Wingfield M.J."/>
            <person name="Wingfield B.D."/>
        </authorList>
    </citation>
    <scope>NUCLEOTIDE SEQUENCE [LARGE SCALE GENOMIC DNA]</scope>
    <source>
        <strain evidence="5 6">CMW 12675</strain>
    </source>
</reference>
<dbReference type="PANTHER" id="PTHR10073:SF41">
    <property type="entry name" value="MISMATCH REPAIR PROTEIN, PUTATIVE (AFU_ORTHOLOGUE AFUA_8G05820)-RELATED"/>
    <property type="match status" value="1"/>
</dbReference>
<dbReference type="InterPro" id="IPR020568">
    <property type="entry name" value="Ribosomal_Su5_D2-typ_SF"/>
</dbReference>
<dbReference type="SUPFAM" id="SSF54211">
    <property type="entry name" value="Ribosomal protein S5 domain 2-like"/>
    <property type="match status" value="1"/>
</dbReference>
<feature type="compositionally biased region" description="Basic and acidic residues" evidence="3">
    <location>
        <begin position="694"/>
        <end position="703"/>
    </location>
</feature>
<feature type="compositionally biased region" description="Polar residues" evidence="3">
    <location>
        <begin position="670"/>
        <end position="685"/>
    </location>
</feature>
<dbReference type="Pfam" id="PF13589">
    <property type="entry name" value="HATPase_c_3"/>
    <property type="match status" value="1"/>
</dbReference>
<organism evidence="5 6">
    <name type="scientific">Ceratocystis pirilliformis</name>
    <dbReference type="NCBI Taxonomy" id="259994"/>
    <lineage>
        <taxon>Eukaryota</taxon>
        <taxon>Fungi</taxon>
        <taxon>Dikarya</taxon>
        <taxon>Ascomycota</taxon>
        <taxon>Pezizomycotina</taxon>
        <taxon>Sordariomycetes</taxon>
        <taxon>Hypocreomycetidae</taxon>
        <taxon>Microascales</taxon>
        <taxon>Ceratocystidaceae</taxon>
        <taxon>Ceratocystis</taxon>
    </lineage>
</organism>
<dbReference type="Gene3D" id="3.30.565.10">
    <property type="entry name" value="Histidine kinase-like ATPase, C-terminal domain"/>
    <property type="match status" value="1"/>
</dbReference>
<feature type="region of interest" description="Disordered" evidence="3">
    <location>
        <begin position="620"/>
        <end position="738"/>
    </location>
</feature>
<evidence type="ECO:0000256" key="3">
    <source>
        <dbReference type="SAM" id="MobiDB-lite"/>
    </source>
</evidence>
<keyword evidence="6" id="KW-1185">Reference proteome</keyword>
<dbReference type="SMART" id="SM01340">
    <property type="entry name" value="DNA_mis_repair"/>
    <property type="match status" value="1"/>
</dbReference>
<feature type="compositionally biased region" description="Basic and acidic residues" evidence="3">
    <location>
        <begin position="544"/>
        <end position="553"/>
    </location>
</feature>
<dbReference type="EMBL" id="JAWDJO010000114">
    <property type="protein sequence ID" value="KAL1893243.1"/>
    <property type="molecule type" value="Genomic_DNA"/>
</dbReference>
<feature type="region of interest" description="Disordered" evidence="3">
    <location>
        <begin position="517"/>
        <end position="553"/>
    </location>
</feature>
<evidence type="ECO:0000313" key="5">
    <source>
        <dbReference type="EMBL" id="KAL1893243.1"/>
    </source>
</evidence>
<evidence type="ECO:0000259" key="4">
    <source>
        <dbReference type="SMART" id="SM01340"/>
    </source>
</evidence>
<protein>
    <recommendedName>
        <fullName evidence="4">DNA mismatch repair protein S5 domain-containing protein</fullName>
    </recommendedName>
</protein>
<dbReference type="InterPro" id="IPR014762">
    <property type="entry name" value="DNA_mismatch_repair_CS"/>
</dbReference>
<name>A0ABR3YY14_9PEZI</name>
<dbReference type="PROSITE" id="PS00058">
    <property type="entry name" value="DNA_MISMATCH_REPAIR_1"/>
    <property type="match status" value="1"/>
</dbReference>
<accession>A0ABR3YY14</accession>
<dbReference type="Gene3D" id="3.30.230.10">
    <property type="match status" value="1"/>
</dbReference>
<evidence type="ECO:0000256" key="2">
    <source>
        <dbReference type="ARBA" id="ARBA00022763"/>
    </source>
</evidence>
<comment type="similarity">
    <text evidence="1">Belongs to the DNA mismatch repair MutL/HexB family.</text>
</comment>
<comment type="caution">
    <text evidence="5">The sequence shown here is derived from an EMBL/GenBank/DDBJ whole genome shotgun (WGS) entry which is preliminary data.</text>
</comment>
<feature type="compositionally biased region" description="Polar residues" evidence="3">
    <location>
        <begin position="527"/>
        <end position="543"/>
    </location>
</feature>
<dbReference type="InterPro" id="IPR036890">
    <property type="entry name" value="HATPase_C_sf"/>
</dbReference>
<dbReference type="PANTHER" id="PTHR10073">
    <property type="entry name" value="DNA MISMATCH REPAIR PROTEIN MLH, PMS, MUTL"/>
    <property type="match status" value="1"/>
</dbReference>
<dbReference type="InterPro" id="IPR038973">
    <property type="entry name" value="MutL/Mlh/Pms-like"/>
</dbReference>
<dbReference type="InterPro" id="IPR014721">
    <property type="entry name" value="Ribsml_uS5_D2-typ_fold_subgr"/>
</dbReference>
<dbReference type="InterPro" id="IPR013507">
    <property type="entry name" value="DNA_mismatch_S5_2-like"/>
</dbReference>
<dbReference type="SUPFAM" id="SSF55874">
    <property type="entry name" value="ATPase domain of HSP90 chaperone/DNA topoisomerase II/histidine kinase"/>
    <property type="match status" value="1"/>
</dbReference>
<dbReference type="NCBIfam" id="TIGR00585">
    <property type="entry name" value="mutl"/>
    <property type="match status" value="1"/>
</dbReference>
<feature type="domain" description="DNA mismatch repair protein S5" evidence="4">
    <location>
        <begin position="218"/>
        <end position="343"/>
    </location>
</feature>
<proteinExistence type="inferred from homology"/>
<dbReference type="Proteomes" id="UP001583280">
    <property type="component" value="Unassembled WGS sequence"/>
</dbReference>
<dbReference type="InterPro" id="IPR002099">
    <property type="entry name" value="MutL/Mlh/PMS"/>
</dbReference>
<dbReference type="Pfam" id="PF01119">
    <property type="entry name" value="DNA_mis_repair"/>
    <property type="match status" value="1"/>
</dbReference>
<feature type="compositionally biased region" description="Polar residues" evidence="3">
    <location>
        <begin position="622"/>
        <end position="647"/>
    </location>
</feature>
<gene>
    <name evidence="5" type="ORF">Cpir12675_004221</name>
</gene>
<sequence length="909" mass="99709">MASIRALPQDTVRRFNSLLVITSPDILVKELIENSIDAGATVIEVLISPNTIDQIQVRDNGHGISLSNWDALGRQHYTNKLKTIDELVYKGGNTFGFRGEALASANTCGTVVVMTRTKEDDLANILLLAHGRGGVAETNSASGLVGTTVTVTQLFRNLPVRKQQFLKESPKTLVKIREIMLRLAIAKPFLKLILKVLGNNKAGWSFSPTKAPSTKDVVLQVLGKSLASSCIDIQVSDGTFAFDAFIPSREARPLGISGKGAYISVDGRPLDPLRGTAKKMDNLFKNRLCKTLGECQRPFIQANLKCPPGSYDVNVSIFKTEVIFSDEPKVLNLFQRLLDKVYGSSSYPQQKSSDSLIEKGMIPIFDKLGYVPDARYDGSLLTSHGVKQPPSQPIVIEIHDSSSSGPGSPSSDIEFLSIPDSTPPTSVIGQPPSSEIAIHSDARMVKTEKMSAQTHWEVNMVEVRDSEEVPRPLKIESIAVFVNGDTATCIQEEYRSSPSQSPRDSGLNPWTLSQQRAEIRQQKDTSNDCVSASGSDNQTQVSLDHSESRSDTLELDSHTIDLPRGNLERHGLSVGLSPPFTLTQESGLSSGGLQTCSFTPRKTNVERRFEHYTPAHFVPQKRQISSPDIARPNSNPPASFTPINQTFKPPMVGSAKIPSFNSGLGLESAHQGTGSKSKTGSTLRQSRLCFGRSDISRRTRRSEQLSQLSSQANSCGDNPPDNGLSSMSPSPPLLKPFEPHDIEISHVSDGIIVQNVSDSVMRAQGQQLARADQVGRQERDLPPDLHSIHEFSPLVHSRSTWSTPHAMDQGMQNLPLESVPINEQTQRVVLSMVMSMDRVRESYDQIGRWDMYIQRGENAFSVLDGVTTKLDLWDLEDRIRAVLELWGDVDMAGKFRGRLSLGNLKGKGL</sequence>